<evidence type="ECO:0000313" key="2">
    <source>
        <dbReference type="EMBL" id="TNN21337.1"/>
    </source>
</evidence>
<dbReference type="AlphaFoldDB" id="A0A4Z2DY59"/>
<keyword evidence="3" id="KW-1185">Reference proteome</keyword>
<sequence length="428" mass="47741">MFYGSEMQQAKDGQLISRNFVIAMRCGSGVPVKNCVRGSDGQLYRFIEFCGDIVYQSDNNYPEGCHLFRGVCRPLEMANPTVTDNTKPNSQGNSFEKPTSPNKTISSADHVTLRIGANNLLITEVVGNSSSILGWNAKDLLDKHVEEFVTIPEQNIVTQSIQETIENGSSTIYINWLNYGKTNSVYLKAVFAAIQLNSFLYCIVCKLHSTESATLPQCKPESQLPVYKSSDYSELQVSSDETIPPFDWNDSFNYNTTAKIKPSEFSTGSHLKSNNNTPICKPGILSNVDEHYVTIPKSHADGEFHGLGTPYRPVQEKNGQHSLASNSTNNETTHIPPQSNFTETHQHSVFTLDSDNMIPVEMNETSNSKFLPNNIDDLEYSNTTTDGQDWRQLPLNISFSSMLSESGLPELFNPDYIKDLIKEDITDL</sequence>
<keyword evidence="2" id="KW-0675">Receptor</keyword>
<reference evidence="2 3" key="1">
    <citation type="submission" date="2019-03" db="EMBL/GenBank/DDBJ databases">
        <title>An improved genome assembly of the fluke Schistosoma japonicum.</title>
        <authorList>
            <person name="Hu W."/>
            <person name="Luo F."/>
            <person name="Yin M."/>
            <person name="Mo X."/>
            <person name="Sun C."/>
            <person name="Wu Q."/>
            <person name="Zhu B."/>
            <person name="Xiang M."/>
            <person name="Wang J."/>
            <person name="Wang Y."/>
            <person name="Zhang T."/>
            <person name="Xu B."/>
            <person name="Zheng H."/>
            <person name="Feng Z."/>
        </authorList>
    </citation>
    <scope>NUCLEOTIDE SEQUENCE [LARGE SCALE GENOMIC DNA]</scope>
    <source>
        <strain evidence="2">HuSjv2</strain>
        <tissue evidence="2">Worms</tissue>
    </source>
</reference>
<organism evidence="2 3">
    <name type="scientific">Schistosoma japonicum</name>
    <name type="common">Blood fluke</name>
    <dbReference type="NCBI Taxonomy" id="6182"/>
    <lineage>
        <taxon>Eukaryota</taxon>
        <taxon>Metazoa</taxon>
        <taxon>Spiralia</taxon>
        <taxon>Lophotrochozoa</taxon>
        <taxon>Platyhelminthes</taxon>
        <taxon>Trematoda</taxon>
        <taxon>Digenea</taxon>
        <taxon>Strigeidida</taxon>
        <taxon>Schistosomatoidea</taxon>
        <taxon>Schistosomatidae</taxon>
        <taxon>Schistosoma</taxon>
    </lineage>
</organism>
<protein>
    <submittedName>
        <fullName evidence="2">Aryl hydrocarbon receptor nuclear translocator</fullName>
    </submittedName>
</protein>
<dbReference type="Proteomes" id="UP000311919">
    <property type="component" value="Unassembled WGS sequence"/>
</dbReference>
<name>A0A4Z2DY59_SCHJA</name>
<feature type="region of interest" description="Disordered" evidence="1">
    <location>
        <begin position="82"/>
        <end position="105"/>
    </location>
</feature>
<proteinExistence type="predicted"/>
<accession>A0A4Z2DY59</accession>
<comment type="caution">
    <text evidence="2">The sequence shown here is derived from an EMBL/GenBank/DDBJ whole genome shotgun (WGS) entry which is preliminary data.</text>
</comment>
<dbReference type="OrthoDB" id="161999at2759"/>
<evidence type="ECO:0000256" key="1">
    <source>
        <dbReference type="SAM" id="MobiDB-lite"/>
    </source>
</evidence>
<dbReference type="EMBL" id="SKCS01000008">
    <property type="protein sequence ID" value="TNN21337.1"/>
    <property type="molecule type" value="Genomic_DNA"/>
</dbReference>
<gene>
    <name evidence="2" type="ORF">EWB00_010491</name>
</gene>
<dbReference type="STRING" id="6182.A0A4Z2DY59"/>
<evidence type="ECO:0000313" key="3">
    <source>
        <dbReference type="Proteomes" id="UP000311919"/>
    </source>
</evidence>